<proteinExistence type="predicted"/>
<dbReference type="AlphaFoldDB" id="A0A1X0R496"/>
<reference evidence="2" key="1">
    <citation type="journal article" date="2016" name="Proc. Natl. Acad. Sci. U.S.A.">
        <title>Lipid metabolic changes in an early divergent fungus govern the establishment of a mutualistic symbiosis with endobacteria.</title>
        <authorList>
            <person name="Lastovetsky O.A."/>
            <person name="Gaspar M.L."/>
            <person name="Mondo S.J."/>
            <person name="LaButti K.M."/>
            <person name="Sandor L."/>
            <person name="Grigoriev I.V."/>
            <person name="Henry S.A."/>
            <person name="Pawlowska T.E."/>
        </authorList>
    </citation>
    <scope>NUCLEOTIDE SEQUENCE [LARGE SCALE GENOMIC DNA]</scope>
    <source>
        <strain evidence="2">ATCC 52814</strain>
    </source>
</reference>
<feature type="region of interest" description="Disordered" evidence="1">
    <location>
        <begin position="108"/>
        <end position="170"/>
    </location>
</feature>
<dbReference type="EMBL" id="KV921915">
    <property type="protein sequence ID" value="ORE06832.1"/>
    <property type="molecule type" value="Genomic_DNA"/>
</dbReference>
<gene>
    <name evidence="2" type="ORF">BCV72DRAFT_117778</name>
</gene>
<name>A0A1X0R496_RHIZD</name>
<feature type="compositionally biased region" description="Polar residues" evidence="1">
    <location>
        <begin position="135"/>
        <end position="146"/>
    </location>
</feature>
<accession>A0A1X0R496</accession>
<protein>
    <submittedName>
        <fullName evidence="2">Uncharacterized protein</fullName>
    </submittedName>
</protein>
<dbReference type="Proteomes" id="UP000242414">
    <property type="component" value="Unassembled WGS sequence"/>
</dbReference>
<evidence type="ECO:0000256" key="1">
    <source>
        <dbReference type="SAM" id="MobiDB-lite"/>
    </source>
</evidence>
<feature type="region of interest" description="Disordered" evidence="1">
    <location>
        <begin position="69"/>
        <end position="89"/>
    </location>
</feature>
<evidence type="ECO:0000313" key="2">
    <source>
        <dbReference type="EMBL" id="ORE06832.1"/>
    </source>
</evidence>
<dbReference type="VEuPathDB" id="FungiDB:BCV72DRAFT_117778"/>
<sequence>MSSVSSFEGSDKDSFFQRSFQDNPALARHSYLRKTDLLDTLDSGRARDTDAWSVAATIDDQESVISTHATSVSRLTHDRETDDDNNTIDDIRDQLQDIRLREVQNLRDLVGHPPPLDDEDKQSRSNAAEFGDARSSVTFEHSVTGSSDDEPTHDVVNDQISAPPQPQPSFASLMTKSYAELLEENEMLQAQLRNAQLAQKHQAEMIMNLKSLTGCNEEVYGKALALSQMKDDFVTTAGPSIVNSRTLTQKLARLAETVSRFVIAVVPEENEEWKLSLEQSLYSHITQLYITSLPFGTENQHLLNTAYSDQISRFQSTLGANFAKWYRRQTVQSLALNPATKEYLQDIQRHFTKEMMRLLNINNMDDEIMRIWNYILDLCASLSLEIHGGDADVSVQPIEVGSKYDEETMAPIGNMNNSKDKVVKMTISPLFIDEEEVVLLPARVVLE</sequence>
<dbReference type="OrthoDB" id="2400951at2759"/>
<organism evidence="2">
    <name type="scientific">Rhizopus microsporus var. microsporus</name>
    <dbReference type="NCBI Taxonomy" id="86635"/>
    <lineage>
        <taxon>Eukaryota</taxon>
        <taxon>Fungi</taxon>
        <taxon>Fungi incertae sedis</taxon>
        <taxon>Mucoromycota</taxon>
        <taxon>Mucoromycotina</taxon>
        <taxon>Mucoromycetes</taxon>
        <taxon>Mucorales</taxon>
        <taxon>Mucorineae</taxon>
        <taxon>Rhizopodaceae</taxon>
        <taxon>Rhizopus</taxon>
    </lineage>
</organism>